<dbReference type="PANTHER" id="PTHR11319">
    <property type="entry name" value="G PROTEIN-COUPLED RECEPTOR-RELATED"/>
    <property type="match status" value="1"/>
</dbReference>
<keyword evidence="5 8" id="KW-0732">Signal</keyword>
<dbReference type="InterPro" id="IPR006626">
    <property type="entry name" value="PbH1"/>
</dbReference>
<evidence type="ECO:0000256" key="1">
    <source>
        <dbReference type="ARBA" id="ARBA00004196"/>
    </source>
</evidence>
<sequence length="536" mass="53176">MQYLYLRRHEGAVCSRMRVLFALGTGLAMALPVAATAASFAVANLNDSGSGSLRDAIDQANRTSGADNVTFNSGLSGTITLSSGEIAIFDALTLDGPGASRLTLSGANTSRIFRIGPQAGTPDVFATSISGLSFSSGSSADEGGAIFVDDSNLTVTDCVFRNNAAQRGGGLYAFPSASTTLNLRRTRFENNMANADGGGFGAQDIDAVTLDAVTASGNSAGKNGGGGFVRGVNVSVVDSEFRGNTDSTLPPGIGGISGGAGLRLDGSKPTATMTISDSRFVGNTSQRGQGGALWLSAVPPETLPIVATVVLDRLQLSSNSAELGGGGIYGNNINASLSDSSLSANTAQQAGGGLAWQSSGSLSLVNATLSGNSSVLGSGGGIYSSSATALALASSTLAGNTAGSSGGGIRRDGSSASLRNSIVANNTAGSGADLSGSFAPNYSLIKNNSGASLTAGSGNLATGTDPLLGGLDIYGGPTLSLLPAAGSPVLNVGDPAGSGLPGKDQRGLVRIAAGRVDIGAVERQLPEEMIFRNGLQ</sequence>
<dbReference type="InterPro" id="IPR003368">
    <property type="entry name" value="POMP_repeat"/>
</dbReference>
<keyword evidence="7" id="KW-0998">Cell outer membrane</keyword>
<gene>
    <name evidence="9" type="ORF">DFR29_11322</name>
</gene>
<evidence type="ECO:0000256" key="4">
    <source>
        <dbReference type="ARBA" id="ARBA00022525"/>
    </source>
</evidence>
<keyword evidence="6" id="KW-0472">Membrane</keyword>
<dbReference type="InterPro" id="IPR011050">
    <property type="entry name" value="Pectin_lyase_fold/virulence"/>
</dbReference>
<feature type="chain" id="PRO_5020452396" evidence="8">
    <location>
        <begin position="38"/>
        <end position="536"/>
    </location>
</feature>
<dbReference type="SUPFAM" id="SSF51126">
    <property type="entry name" value="Pectin lyase-like"/>
    <property type="match status" value="2"/>
</dbReference>
<accession>A0A4R6YQP5</accession>
<dbReference type="Proteomes" id="UP000295293">
    <property type="component" value="Unassembled WGS sequence"/>
</dbReference>
<organism evidence="9 10">
    <name type="scientific">Tahibacter aquaticus</name>
    <dbReference type="NCBI Taxonomy" id="520092"/>
    <lineage>
        <taxon>Bacteria</taxon>
        <taxon>Pseudomonadati</taxon>
        <taxon>Pseudomonadota</taxon>
        <taxon>Gammaproteobacteria</taxon>
        <taxon>Lysobacterales</taxon>
        <taxon>Rhodanobacteraceae</taxon>
        <taxon>Tahibacter</taxon>
    </lineage>
</organism>
<feature type="signal peptide" evidence="8">
    <location>
        <begin position="1"/>
        <end position="37"/>
    </location>
</feature>
<dbReference type="GO" id="GO:0009279">
    <property type="term" value="C:cell outer membrane"/>
    <property type="evidence" value="ECO:0007669"/>
    <property type="project" value="UniProtKB-SubCell"/>
</dbReference>
<evidence type="ECO:0000313" key="10">
    <source>
        <dbReference type="Proteomes" id="UP000295293"/>
    </source>
</evidence>
<evidence type="ECO:0000313" key="9">
    <source>
        <dbReference type="EMBL" id="TDR40323.1"/>
    </source>
</evidence>
<dbReference type="PANTHER" id="PTHR11319:SF35">
    <property type="entry name" value="OUTER MEMBRANE PROTEIN PMPC-RELATED"/>
    <property type="match status" value="1"/>
</dbReference>
<keyword evidence="4" id="KW-0964">Secreted</keyword>
<dbReference type="AlphaFoldDB" id="A0A4R6YQP5"/>
<reference evidence="9 10" key="1">
    <citation type="submission" date="2019-03" db="EMBL/GenBank/DDBJ databases">
        <title>Genomic Encyclopedia of Type Strains, Phase IV (KMG-IV): sequencing the most valuable type-strain genomes for metagenomic binning, comparative biology and taxonomic classification.</title>
        <authorList>
            <person name="Goeker M."/>
        </authorList>
    </citation>
    <scope>NUCLEOTIDE SEQUENCE [LARGE SCALE GENOMIC DNA]</scope>
    <source>
        <strain evidence="9 10">DSM 21667</strain>
    </source>
</reference>
<protein>
    <submittedName>
        <fullName evidence="9">Putative outer membrane repeat protein</fullName>
    </submittedName>
</protein>
<evidence type="ECO:0000256" key="8">
    <source>
        <dbReference type="SAM" id="SignalP"/>
    </source>
</evidence>
<keyword evidence="10" id="KW-1185">Reference proteome</keyword>
<proteinExistence type="predicted"/>
<evidence type="ECO:0000256" key="3">
    <source>
        <dbReference type="ARBA" id="ARBA00004613"/>
    </source>
</evidence>
<dbReference type="NCBIfam" id="NF041518">
    <property type="entry name" value="choice_anch_Q"/>
    <property type="match status" value="1"/>
</dbReference>
<dbReference type="NCBIfam" id="TIGR01376">
    <property type="entry name" value="POMP_repeat"/>
    <property type="match status" value="1"/>
</dbReference>
<dbReference type="GO" id="GO:0005576">
    <property type="term" value="C:extracellular region"/>
    <property type="evidence" value="ECO:0007669"/>
    <property type="project" value="UniProtKB-SubCell"/>
</dbReference>
<dbReference type="SMART" id="SM00710">
    <property type="entry name" value="PbH1"/>
    <property type="match status" value="5"/>
</dbReference>
<evidence type="ECO:0000256" key="5">
    <source>
        <dbReference type="ARBA" id="ARBA00022729"/>
    </source>
</evidence>
<evidence type="ECO:0000256" key="7">
    <source>
        <dbReference type="ARBA" id="ARBA00023237"/>
    </source>
</evidence>
<evidence type="ECO:0000256" key="2">
    <source>
        <dbReference type="ARBA" id="ARBA00004442"/>
    </source>
</evidence>
<comment type="caution">
    <text evidence="9">The sequence shown here is derived from an EMBL/GenBank/DDBJ whole genome shotgun (WGS) entry which is preliminary data.</text>
</comment>
<comment type="subcellular location">
    <subcellularLocation>
        <location evidence="1">Cell envelope</location>
    </subcellularLocation>
    <subcellularLocation>
        <location evidence="2">Cell outer membrane</location>
    </subcellularLocation>
    <subcellularLocation>
        <location evidence="3">Secreted</location>
    </subcellularLocation>
</comment>
<dbReference type="OrthoDB" id="5944341at2"/>
<dbReference type="RefSeq" id="WP_133820279.1">
    <property type="nucleotide sequence ID" value="NZ_SNZH01000013.1"/>
</dbReference>
<dbReference type="InterPro" id="IPR059226">
    <property type="entry name" value="Choice_anch_Q_dom"/>
</dbReference>
<name>A0A4R6YQP5_9GAMM</name>
<evidence type="ECO:0000256" key="6">
    <source>
        <dbReference type="ARBA" id="ARBA00023136"/>
    </source>
</evidence>
<dbReference type="EMBL" id="SNZH01000013">
    <property type="protein sequence ID" value="TDR40323.1"/>
    <property type="molecule type" value="Genomic_DNA"/>
</dbReference>